<organism evidence="1 2">
    <name type="scientific">Acetobacter orientalis</name>
    <dbReference type="NCBI Taxonomy" id="146474"/>
    <lineage>
        <taxon>Bacteria</taxon>
        <taxon>Pseudomonadati</taxon>
        <taxon>Pseudomonadota</taxon>
        <taxon>Alphaproteobacteria</taxon>
        <taxon>Acetobacterales</taxon>
        <taxon>Acetobacteraceae</taxon>
        <taxon>Acetobacter</taxon>
    </lineage>
</organism>
<comment type="caution">
    <text evidence="1">The sequence shown here is derived from an EMBL/GenBank/DDBJ whole genome shotgun (WGS) entry which is preliminary data.</text>
</comment>
<reference evidence="1 2" key="1">
    <citation type="submission" date="2014-06" db="EMBL/GenBank/DDBJ databases">
        <authorList>
            <person name="Ju J."/>
            <person name="Zhang J."/>
        </authorList>
    </citation>
    <scope>NUCLEOTIDE SEQUENCE [LARGE SCALE GENOMIC DNA]</scope>
    <source>
        <strain evidence="1">DmW_048</strain>
    </source>
</reference>
<gene>
    <name evidence="1" type="ORF">HK15_01635</name>
</gene>
<dbReference type="AlphaFoldDB" id="A0A252BF55"/>
<protein>
    <submittedName>
        <fullName evidence="1">Uncharacterized protein</fullName>
    </submittedName>
</protein>
<proteinExistence type="predicted"/>
<accession>A0A252BF55</accession>
<evidence type="ECO:0000313" key="1">
    <source>
        <dbReference type="EMBL" id="OUJ03049.1"/>
    </source>
</evidence>
<sequence length="105" mass="11900">MNKLHAQRPVSCVPYPCTSHSCEKYHADTAIYVPFLSGTSHKQAPYSAIKTGHRLFALAQYARQIRARNDTLNIIFYFNRFLLSYGFGIFAEPQDNTQAARAEKG</sequence>
<dbReference type="EMBL" id="JOOY01000015">
    <property type="protein sequence ID" value="OUJ03049.1"/>
    <property type="molecule type" value="Genomic_DNA"/>
</dbReference>
<evidence type="ECO:0000313" key="2">
    <source>
        <dbReference type="Proteomes" id="UP000194999"/>
    </source>
</evidence>
<dbReference type="Proteomes" id="UP000194999">
    <property type="component" value="Unassembled WGS sequence"/>
</dbReference>
<name>A0A252BF55_9PROT</name>